<reference evidence="2 3" key="1">
    <citation type="submission" date="2019-06" db="EMBL/GenBank/DDBJ databases">
        <title>Sequencing the genomes of 1000 actinobacteria strains.</title>
        <authorList>
            <person name="Klenk H.-P."/>
        </authorList>
    </citation>
    <scope>NUCLEOTIDE SEQUENCE [LARGE SCALE GENOMIC DNA]</scope>
    <source>
        <strain evidence="2 3">DSM 41929</strain>
    </source>
</reference>
<keyword evidence="3" id="KW-1185">Reference proteome</keyword>
<sequence length="263" mass="27007">MGRSDIAWWQPRRAAPGRLFVAVFAGTLGVVFAVAMGLCTGSSISVAVSAALGLFFGATAGGAAAADARSSATVRPPLGRLRWPAALTAGGIALTATGVGVGFATAGLTGVLVGCAAVSAVATVAVWYAWESGAVAGVPADLTTAATPRAFLVRDRRVFWAMSATMGLGWLLSFGLAGLAVGSTAVLGVGLFFAVLFAGAGFSESAWGMYAVTKGWLCLAGRLPWRFVGFLVDAHEHRGVLRRVGGVYQFRHAQLQKHLATHR</sequence>
<name>A0A542TGZ4_9ACTN</name>
<accession>A0A542TGZ4</accession>
<feature type="transmembrane region" description="Helical" evidence="1">
    <location>
        <begin position="85"/>
        <end position="105"/>
    </location>
</feature>
<feature type="transmembrane region" description="Helical" evidence="1">
    <location>
        <begin position="44"/>
        <end position="65"/>
    </location>
</feature>
<evidence type="ECO:0000313" key="3">
    <source>
        <dbReference type="Proteomes" id="UP000318103"/>
    </source>
</evidence>
<feature type="transmembrane region" description="Helical" evidence="1">
    <location>
        <begin position="158"/>
        <end position="179"/>
    </location>
</feature>
<dbReference type="AlphaFoldDB" id="A0A542TGZ4"/>
<organism evidence="2 3">
    <name type="scientific">Streptomyces puniciscabiei</name>
    <dbReference type="NCBI Taxonomy" id="164348"/>
    <lineage>
        <taxon>Bacteria</taxon>
        <taxon>Bacillati</taxon>
        <taxon>Actinomycetota</taxon>
        <taxon>Actinomycetes</taxon>
        <taxon>Kitasatosporales</taxon>
        <taxon>Streptomycetaceae</taxon>
        <taxon>Streptomyces</taxon>
    </lineage>
</organism>
<feature type="transmembrane region" description="Helical" evidence="1">
    <location>
        <begin position="185"/>
        <end position="202"/>
    </location>
</feature>
<feature type="transmembrane region" description="Helical" evidence="1">
    <location>
        <begin position="20"/>
        <end position="38"/>
    </location>
</feature>
<protein>
    <submittedName>
        <fullName evidence="2">Uncharacterized protein</fullName>
    </submittedName>
</protein>
<keyword evidence="1" id="KW-0472">Membrane</keyword>
<dbReference type="EMBL" id="VFNX01000002">
    <property type="protein sequence ID" value="TQK86068.1"/>
    <property type="molecule type" value="Genomic_DNA"/>
</dbReference>
<dbReference type="Proteomes" id="UP000318103">
    <property type="component" value="Unassembled WGS sequence"/>
</dbReference>
<keyword evidence="1" id="KW-1133">Transmembrane helix</keyword>
<keyword evidence="1" id="KW-0812">Transmembrane</keyword>
<comment type="caution">
    <text evidence="2">The sequence shown here is derived from an EMBL/GenBank/DDBJ whole genome shotgun (WGS) entry which is preliminary data.</text>
</comment>
<evidence type="ECO:0000313" key="2">
    <source>
        <dbReference type="EMBL" id="TQK86068.1"/>
    </source>
</evidence>
<evidence type="ECO:0000256" key="1">
    <source>
        <dbReference type="SAM" id="Phobius"/>
    </source>
</evidence>
<proteinExistence type="predicted"/>
<gene>
    <name evidence="2" type="ORF">FB563_6135</name>
</gene>
<feature type="transmembrane region" description="Helical" evidence="1">
    <location>
        <begin position="111"/>
        <end position="130"/>
    </location>
</feature>